<dbReference type="Proteomes" id="UP000585721">
    <property type="component" value="Unassembled WGS sequence"/>
</dbReference>
<name>A0A841GJC2_9GAMM</name>
<keyword evidence="1" id="KW-0472">Membrane</keyword>
<evidence type="ECO:0000313" key="2">
    <source>
        <dbReference type="EMBL" id="MBB6054940.1"/>
    </source>
</evidence>
<dbReference type="AlphaFoldDB" id="A0A841GJC2"/>
<feature type="transmembrane region" description="Helical" evidence="1">
    <location>
        <begin position="12"/>
        <end position="32"/>
    </location>
</feature>
<dbReference type="EMBL" id="JACHGR010000002">
    <property type="protein sequence ID" value="MBB6054940.1"/>
    <property type="molecule type" value="Genomic_DNA"/>
</dbReference>
<sequence length="60" mass="6649">MPQDQWLYGKWSLLLSWVPVIGDPLTVMAGILREPVLPFLLLVTVAKVSRYLVLAGITLG</sequence>
<proteinExistence type="predicted"/>
<dbReference type="RefSeq" id="WP_223157747.1">
    <property type="nucleotide sequence ID" value="NZ_JACHGR010000002.1"/>
</dbReference>
<protein>
    <submittedName>
        <fullName evidence="2">Membrane protein YqaA with SNARE-associated domain</fullName>
    </submittedName>
</protein>
<keyword evidence="1" id="KW-0812">Transmembrane</keyword>
<keyword evidence="3" id="KW-1185">Reference proteome</keyword>
<comment type="caution">
    <text evidence="2">The sequence shown here is derived from an EMBL/GenBank/DDBJ whole genome shotgun (WGS) entry which is preliminary data.</text>
</comment>
<reference evidence="2 3" key="1">
    <citation type="submission" date="2020-08" db="EMBL/GenBank/DDBJ databases">
        <title>Genomic Encyclopedia of Type Strains, Phase IV (KMG-IV): sequencing the most valuable type-strain genomes for metagenomic binning, comparative biology and taxonomic classification.</title>
        <authorList>
            <person name="Goeker M."/>
        </authorList>
    </citation>
    <scope>NUCLEOTIDE SEQUENCE [LARGE SCALE GENOMIC DNA]</scope>
    <source>
        <strain evidence="2 3">DSM 22975</strain>
    </source>
</reference>
<keyword evidence="1" id="KW-1133">Transmembrane helix</keyword>
<evidence type="ECO:0000313" key="3">
    <source>
        <dbReference type="Proteomes" id="UP000585721"/>
    </source>
</evidence>
<feature type="transmembrane region" description="Helical" evidence="1">
    <location>
        <begin position="39"/>
        <end position="59"/>
    </location>
</feature>
<accession>A0A841GJC2</accession>
<evidence type="ECO:0000256" key="1">
    <source>
        <dbReference type="SAM" id="Phobius"/>
    </source>
</evidence>
<gene>
    <name evidence="2" type="ORF">HNR75_000812</name>
</gene>
<organism evidence="2 3">
    <name type="scientific">Tolumonas osonensis</name>
    <dbReference type="NCBI Taxonomy" id="675874"/>
    <lineage>
        <taxon>Bacteria</taxon>
        <taxon>Pseudomonadati</taxon>
        <taxon>Pseudomonadota</taxon>
        <taxon>Gammaproteobacteria</taxon>
        <taxon>Aeromonadales</taxon>
        <taxon>Aeromonadaceae</taxon>
        <taxon>Tolumonas</taxon>
    </lineage>
</organism>